<dbReference type="SUPFAM" id="SSF47384">
    <property type="entry name" value="Homodimeric domain of signal transducing histidine kinase"/>
    <property type="match status" value="1"/>
</dbReference>
<evidence type="ECO:0000256" key="1">
    <source>
        <dbReference type="ARBA" id="ARBA00000085"/>
    </source>
</evidence>
<dbReference type="Gene3D" id="1.20.120.160">
    <property type="entry name" value="HPT domain"/>
    <property type="match status" value="1"/>
</dbReference>
<dbReference type="RefSeq" id="WP_045056598.1">
    <property type="nucleotide sequence ID" value="NZ_CAWMDP010000027.1"/>
</dbReference>
<dbReference type="GO" id="GO:0006935">
    <property type="term" value="P:chemotaxis"/>
    <property type="evidence" value="ECO:0007669"/>
    <property type="project" value="InterPro"/>
</dbReference>
<dbReference type="AlphaFoldDB" id="A0A0D8ZNM3"/>
<dbReference type="InterPro" id="IPR004105">
    <property type="entry name" value="CheA-like_dim"/>
</dbReference>
<dbReference type="InterPro" id="IPR004358">
    <property type="entry name" value="Sig_transdc_His_kin-like_C"/>
</dbReference>
<keyword evidence="9" id="KW-0175">Coiled coil</keyword>
<dbReference type="PROSITE" id="PS50851">
    <property type="entry name" value="CHEW"/>
    <property type="match status" value="1"/>
</dbReference>
<dbReference type="InterPro" id="IPR011006">
    <property type="entry name" value="CheY-like_superfamily"/>
</dbReference>
<feature type="region of interest" description="Disordered" evidence="10">
    <location>
        <begin position="478"/>
        <end position="507"/>
    </location>
</feature>
<evidence type="ECO:0000256" key="9">
    <source>
        <dbReference type="SAM" id="Coils"/>
    </source>
</evidence>
<dbReference type="FunFam" id="3.30.565.10:FF:000016">
    <property type="entry name" value="Chemotaxis protein CheA, putative"/>
    <property type="match status" value="1"/>
</dbReference>
<dbReference type="Pfam" id="PF01584">
    <property type="entry name" value="CheW"/>
    <property type="match status" value="1"/>
</dbReference>
<dbReference type="Pfam" id="PF00072">
    <property type="entry name" value="Response_reg"/>
    <property type="match status" value="1"/>
</dbReference>
<dbReference type="InterPro" id="IPR003594">
    <property type="entry name" value="HATPase_dom"/>
</dbReference>
<dbReference type="SMART" id="SM00387">
    <property type="entry name" value="HATPase_c"/>
    <property type="match status" value="1"/>
</dbReference>
<evidence type="ECO:0000256" key="8">
    <source>
        <dbReference type="PROSITE-ProRule" id="PRU00169"/>
    </source>
</evidence>
<dbReference type="SUPFAM" id="SSF55874">
    <property type="entry name" value="ATPase domain of HSP90 chaperone/DNA topoisomerase II/histidine kinase"/>
    <property type="match status" value="1"/>
</dbReference>
<dbReference type="PANTHER" id="PTHR43395">
    <property type="entry name" value="SENSOR HISTIDINE KINASE CHEA"/>
    <property type="match status" value="1"/>
</dbReference>
<evidence type="ECO:0000259" key="14">
    <source>
        <dbReference type="PROSITE" id="PS50894"/>
    </source>
</evidence>
<dbReference type="EMBL" id="JYON01000030">
    <property type="protein sequence ID" value="KJH69952.1"/>
    <property type="molecule type" value="Genomic_DNA"/>
</dbReference>
<evidence type="ECO:0000256" key="4">
    <source>
        <dbReference type="ARBA" id="ARBA00022679"/>
    </source>
</evidence>
<dbReference type="SMART" id="SM01231">
    <property type="entry name" value="H-kinase_dim"/>
    <property type="match status" value="1"/>
</dbReference>
<feature type="modified residue" description="Phosphohistidine" evidence="7">
    <location>
        <position position="50"/>
    </location>
</feature>
<evidence type="ECO:0000313" key="15">
    <source>
        <dbReference type="EMBL" id="KJH69952.1"/>
    </source>
</evidence>
<organism evidence="15 16">
    <name type="scientific">Aliterella atlantica CENA595</name>
    <dbReference type="NCBI Taxonomy" id="1618023"/>
    <lineage>
        <taxon>Bacteria</taxon>
        <taxon>Bacillati</taxon>
        <taxon>Cyanobacteriota</taxon>
        <taxon>Cyanophyceae</taxon>
        <taxon>Chroococcidiopsidales</taxon>
        <taxon>Aliterellaceae</taxon>
        <taxon>Aliterella</taxon>
    </lineage>
</organism>
<dbReference type="SMART" id="SM00260">
    <property type="entry name" value="CheW"/>
    <property type="match status" value="1"/>
</dbReference>
<dbReference type="Pfam" id="PF02895">
    <property type="entry name" value="H-kinase_dim"/>
    <property type="match status" value="1"/>
</dbReference>
<dbReference type="CDD" id="cd16916">
    <property type="entry name" value="HATPase_CheA-like"/>
    <property type="match status" value="1"/>
</dbReference>
<dbReference type="InterPro" id="IPR002545">
    <property type="entry name" value="CheW-lke_dom"/>
</dbReference>
<dbReference type="PANTHER" id="PTHR43395:SF1">
    <property type="entry name" value="CHEMOTAXIS PROTEIN CHEA"/>
    <property type="match status" value="1"/>
</dbReference>
<dbReference type="SMART" id="SM00448">
    <property type="entry name" value="REC"/>
    <property type="match status" value="1"/>
</dbReference>
<dbReference type="SUPFAM" id="SSF47226">
    <property type="entry name" value="Histidine-containing phosphotransfer domain, HPT domain"/>
    <property type="match status" value="1"/>
</dbReference>
<feature type="domain" description="Histidine kinase" evidence="11">
    <location>
        <begin position="653"/>
        <end position="860"/>
    </location>
</feature>
<dbReference type="Proteomes" id="UP000032452">
    <property type="component" value="Unassembled WGS sequence"/>
</dbReference>
<dbReference type="PATRIC" id="fig|1618023.3.peg.2420"/>
<evidence type="ECO:0000259" key="12">
    <source>
        <dbReference type="PROSITE" id="PS50110"/>
    </source>
</evidence>
<dbReference type="InterPro" id="IPR037006">
    <property type="entry name" value="CheA-like_homodim_sf"/>
</dbReference>
<proteinExistence type="predicted"/>
<dbReference type="InterPro" id="IPR036641">
    <property type="entry name" value="HPT_dom_sf"/>
</dbReference>
<dbReference type="Gene3D" id="3.30.565.10">
    <property type="entry name" value="Histidine kinase-like ATPase, C-terminal domain"/>
    <property type="match status" value="1"/>
</dbReference>
<dbReference type="InterPro" id="IPR036890">
    <property type="entry name" value="HATPase_C_sf"/>
</dbReference>
<name>A0A0D8ZNM3_9CYAN</name>
<accession>A0A0D8ZNM3</accession>
<evidence type="ECO:0000256" key="2">
    <source>
        <dbReference type="ARBA" id="ARBA00012438"/>
    </source>
</evidence>
<dbReference type="STRING" id="1618023.UH38_20685"/>
<dbReference type="EC" id="2.7.13.3" evidence="2"/>
<dbReference type="SMART" id="SM00073">
    <property type="entry name" value="HPT"/>
    <property type="match status" value="1"/>
</dbReference>
<dbReference type="InterPro" id="IPR036061">
    <property type="entry name" value="CheW-like_dom_sf"/>
</dbReference>
<dbReference type="GO" id="GO:0000155">
    <property type="term" value="F:phosphorelay sensor kinase activity"/>
    <property type="evidence" value="ECO:0007669"/>
    <property type="project" value="InterPro"/>
</dbReference>
<dbReference type="Gene3D" id="2.30.30.40">
    <property type="entry name" value="SH3 Domains"/>
    <property type="match status" value="1"/>
</dbReference>
<evidence type="ECO:0000259" key="11">
    <source>
        <dbReference type="PROSITE" id="PS50109"/>
    </source>
</evidence>
<evidence type="ECO:0000256" key="3">
    <source>
        <dbReference type="ARBA" id="ARBA00022553"/>
    </source>
</evidence>
<dbReference type="InterPro" id="IPR036097">
    <property type="entry name" value="HisK_dim/P_sf"/>
</dbReference>
<keyword evidence="5" id="KW-0418">Kinase</keyword>
<dbReference type="Pfam" id="PF02518">
    <property type="entry name" value="HATPase_c"/>
    <property type="match status" value="1"/>
</dbReference>
<dbReference type="PRINTS" id="PR00344">
    <property type="entry name" value="BCTRLSENSOR"/>
</dbReference>
<keyword evidence="4" id="KW-0808">Transferase</keyword>
<feature type="domain" description="HPt" evidence="14">
    <location>
        <begin position="4"/>
        <end position="107"/>
    </location>
</feature>
<feature type="coiled-coil region" evidence="9">
    <location>
        <begin position="545"/>
        <end position="572"/>
    </location>
</feature>
<dbReference type="PROSITE" id="PS50109">
    <property type="entry name" value="HIS_KIN"/>
    <property type="match status" value="1"/>
</dbReference>
<evidence type="ECO:0000256" key="5">
    <source>
        <dbReference type="ARBA" id="ARBA00022777"/>
    </source>
</evidence>
<feature type="domain" description="Response regulatory" evidence="12">
    <location>
        <begin position="1049"/>
        <end position="1167"/>
    </location>
</feature>
<dbReference type="Gene3D" id="1.10.287.560">
    <property type="entry name" value="Histidine kinase CheA-like, homodimeric domain"/>
    <property type="match status" value="1"/>
</dbReference>
<dbReference type="InterPro" id="IPR051315">
    <property type="entry name" value="Bact_Chemotaxis_CheA"/>
</dbReference>
<keyword evidence="16" id="KW-1185">Reference proteome</keyword>
<keyword evidence="6" id="KW-0902">Two-component regulatory system</keyword>
<dbReference type="Gene3D" id="3.40.50.2300">
    <property type="match status" value="1"/>
</dbReference>
<dbReference type="Pfam" id="PF01627">
    <property type="entry name" value="Hpt"/>
    <property type="match status" value="1"/>
</dbReference>
<dbReference type="SUPFAM" id="SSF52172">
    <property type="entry name" value="CheY-like"/>
    <property type="match status" value="1"/>
</dbReference>
<dbReference type="SUPFAM" id="SSF50341">
    <property type="entry name" value="CheW-like"/>
    <property type="match status" value="1"/>
</dbReference>
<comment type="caution">
    <text evidence="15">The sequence shown here is derived from an EMBL/GenBank/DDBJ whole genome shotgun (WGS) entry which is preliminary data.</text>
</comment>
<dbReference type="CDD" id="cd00088">
    <property type="entry name" value="HPT"/>
    <property type="match status" value="1"/>
</dbReference>
<feature type="compositionally biased region" description="Low complexity" evidence="10">
    <location>
        <begin position="493"/>
        <end position="504"/>
    </location>
</feature>
<dbReference type="OrthoDB" id="291966at2"/>
<evidence type="ECO:0000313" key="16">
    <source>
        <dbReference type="Proteomes" id="UP000032452"/>
    </source>
</evidence>
<evidence type="ECO:0000256" key="7">
    <source>
        <dbReference type="PROSITE-ProRule" id="PRU00110"/>
    </source>
</evidence>
<evidence type="ECO:0000256" key="10">
    <source>
        <dbReference type="SAM" id="MobiDB-lite"/>
    </source>
</evidence>
<protein>
    <recommendedName>
        <fullName evidence="2">histidine kinase</fullName>
        <ecNumber evidence="2">2.7.13.3</ecNumber>
    </recommendedName>
</protein>
<dbReference type="PROSITE" id="PS50110">
    <property type="entry name" value="RESPONSE_REGULATORY"/>
    <property type="match status" value="1"/>
</dbReference>
<gene>
    <name evidence="15" type="ORF">UH38_20685</name>
</gene>
<comment type="catalytic activity">
    <reaction evidence="1">
        <text>ATP + protein L-histidine = ADP + protein N-phospho-L-histidine.</text>
        <dbReference type="EC" id="2.7.13.3"/>
    </reaction>
</comment>
<evidence type="ECO:0000256" key="6">
    <source>
        <dbReference type="ARBA" id="ARBA00023012"/>
    </source>
</evidence>
<reference evidence="15 16" key="1">
    <citation type="submission" date="2015-02" db="EMBL/GenBank/DDBJ databases">
        <title>Draft genome of a novel marine cyanobacterium (Chroococcales) isolated from South Atlantic Ocean.</title>
        <authorList>
            <person name="Rigonato J."/>
            <person name="Alvarenga D.O."/>
            <person name="Branco L.H."/>
            <person name="Varani A.M."/>
            <person name="Brandini F.P."/>
            <person name="Fiore M.F."/>
        </authorList>
    </citation>
    <scope>NUCLEOTIDE SEQUENCE [LARGE SCALE GENOMIC DNA]</scope>
    <source>
        <strain evidence="15 16">CENA595</strain>
    </source>
</reference>
<keyword evidence="3 8" id="KW-0597">Phosphoprotein</keyword>
<feature type="domain" description="CheW-like" evidence="13">
    <location>
        <begin position="862"/>
        <end position="1010"/>
    </location>
</feature>
<dbReference type="InterPro" id="IPR005467">
    <property type="entry name" value="His_kinase_dom"/>
</dbReference>
<dbReference type="PROSITE" id="PS50894">
    <property type="entry name" value="HPT"/>
    <property type="match status" value="1"/>
</dbReference>
<dbReference type="InterPro" id="IPR001789">
    <property type="entry name" value="Sig_transdc_resp-reg_receiver"/>
</dbReference>
<dbReference type="GO" id="GO:0005737">
    <property type="term" value="C:cytoplasm"/>
    <property type="evidence" value="ECO:0007669"/>
    <property type="project" value="InterPro"/>
</dbReference>
<feature type="modified residue" description="4-aspartylphosphate" evidence="8">
    <location>
        <position position="1100"/>
    </location>
</feature>
<dbReference type="InterPro" id="IPR008207">
    <property type="entry name" value="Sig_transdc_His_kin_Hpt_dom"/>
</dbReference>
<evidence type="ECO:0000259" key="13">
    <source>
        <dbReference type="PROSITE" id="PS50851"/>
    </source>
</evidence>
<sequence>MAIDSDIRDHAYHFFIQEAPELLQLIESELLTLTSDRSIGKVHNMMRAAHSIKGGAASVGLDTIKTLAHSLEDIFKALHHEELEITPQIESLILNAYDCLRVPLMEQIDTGYFDPEQAMLNAEPVFAQIEEHLGDYIGAAAELPSSIDLGVDIALSIFEVDVAQGLERLAEVLAHPQGAEVGGELRAQAEVFAGLAELLNLPGFGQIASHAIAALDAQPHLALEITQVAYNDFLAGQAAVVAGDRTSGGTPSAQLIAFASGSVSSQPTKLQQDQDTAFQQVTTIQEFLPIEEMLADEPTNGHAASDAEANGMMFLDDMFGDLSGIETTPEVAPTPPSPEVVGFSLEEIASLPVETTFASSEVDPGLLSLDDMFGSFSSSIEEAIAPAITPEPVVSIPPVVESNIATTDDAVETQGASVDDIFGDVLATDFLTPPAVEDVKPETNSQELVQSIEQVFDNLPPMEEALPTIEKPAAIVPTKPSLPTKAKPKADTAKPAPGKAPGAPQRIEPKAIPTANAPQQQLTVRVDLERLERMNNLVGELAINRNSLSLQNDQLQTTVQELLRRFSQFQQMGNQLRNLSDRMLVSPERYSGTNKPSHSLPSNNEAFRHGDFDSLEMDSYGELHSLLQQTFEEIVQLEETVGDVVLLAGQSSQSVDKQRQMLSHLRDDLMWARMLPIGEVLNRFPRMLRDLSTSYDKPVDLKLNGTGVLVDKAALEKLYDPLLHLIRNSFDHGIERPEDRIEQGKAERGQIEVRAYHQGSQTIVEVRDDGRGLNLDRIRSRAVEMGLLSEDKADSASTSTLLELMFEPGFSTASQVSELSGRGVGLDVVRSQLRSLKGNVSVVSEPGEGTCFTLRIPLTLTLAKLLVCFVGNTAFALPSDSIKEILIPQPDQVKKSGGKRFLHWQNRIAPAYHLSELLSYACPIPEAMPSQALVAVPSPDDWAAPMLLLEQDGQILALEIDRLVTEQELVIKPLGEAIAAPSYIYGCTIVGDGSLIPVIDGPALLDSFMGSKSKHSVSLGSADEPTAIGDDNLTLVAPTLPPQKTMTQTVLVVDDSITLRQTLALTFEKAGYRVLQARDGREAIEQLQKNSTTINLVVCDVEMPNMNGFEFLSQRRQEPTISKIPVVMLTSRSSDKHRMLAKQLGATDYFTKPYIEQEFLAATANIIKQEKPMVAPALSAR</sequence>